<reference evidence="2 3" key="1">
    <citation type="submission" date="2019-05" db="EMBL/GenBank/DDBJ databases">
        <title>Another draft genome of Portunus trituberculatus and its Hox gene families provides insights of decapod evolution.</title>
        <authorList>
            <person name="Jeong J.-H."/>
            <person name="Song I."/>
            <person name="Kim S."/>
            <person name="Choi T."/>
            <person name="Kim D."/>
            <person name="Ryu S."/>
            <person name="Kim W."/>
        </authorList>
    </citation>
    <scope>NUCLEOTIDE SEQUENCE [LARGE SCALE GENOMIC DNA]</scope>
    <source>
        <tissue evidence="2">Muscle</tissue>
    </source>
</reference>
<keyword evidence="3" id="KW-1185">Reference proteome</keyword>
<feature type="region of interest" description="Disordered" evidence="1">
    <location>
        <begin position="172"/>
        <end position="196"/>
    </location>
</feature>
<gene>
    <name evidence="2" type="ORF">E2C01_026629</name>
</gene>
<evidence type="ECO:0000256" key="1">
    <source>
        <dbReference type="SAM" id="MobiDB-lite"/>
    </source>
</evidence>
<feature type="compositionally biased region" description="Low complexity" evidence="1">
    <location>
        <begin position="184"/>
        <end position="196"/>
    </location>
</feature>
<dbReference type="EMBL" id="VSRR010002797">
    <property type="protein sequence ID" value="MPC33285.1"/>
    <property type="molecule type" value="Genomic_DNA"/>
</dbReference>
<sequence>MYLMPDPKMEYIVIFCSTVSTEPAAWWEVFLVSPSAEAHLGTRRSLNGPSLGHEAWFANPFEKKYPSLFASYMLTHPIQYHLCPMRGISAVHVFLVQEAVVDHCPCAAGPSCVQNLRTTDHMFSSKRTPTQSYSLCRADPGGASSGQGRPELQPLLGVSYCVEGSTGKRRMRSEELQEEEAANTEEVAVVGTTLRD</sequence>
<comment type="caution">
    <text evidence="2">The sequence shown here is derived from an EMBL/GenBank/DDBJ whole genome shotgun (WGS) entry which is preliminary data.</text>
</comment>
<name>A0A5B7EIP2_PORTR</name>
<evidence type="ECO:0000313" key="3">
    <source>
        <dbReference type="Proteomes" id="UP000324222"/>
    </source>
</evidence>
<evidence type="ECO:0000313" key="2">
    <source>
        <dbReference type="EMBL" id="MPC33285.1"/>
    </source>
</evidence>
<proteinExistence type="predicted"/>
<protein>
    <submittedName>
        <fullName evidence="2">Uncharacterized protein</fullName>
    </submittedName>
</protein>
<accession>A0A5B7EIP2</accession>
<dbReference type="Proteomes" id="UP000324222">
    <property type="component" value="Unassembled WGS sequence"/>
</dbReference>
<dbReference type="AlphaFoldDB" id="A0A5B7EIP2"/>
<organism evidence="2 3">
    <name type="scientific">Portunus trituberculatus</name>
    <name type="common">Swimming crab</name>
    <name type="synonym">Neptunus trituberculatus</name>
    <dbReference type="NCBI Taxonomy" id="210409"/>
    <lineage>
        <taxon>Eukaryota</taxon>
        <taxon>Metazoa</taxon>
        <taxon>Ecdysozoa</taxon>
        <taxon>Arthropoda</taxon>
        <taxon>Crustacea</taxon>
        <taxon>Multicrustacea</taxon>
        <taxon>Malacostraca</taxon>
        <taxon>Eumalacostraca</taxon>
        <taxon>Eucarida</taxon>
        <taxon>Decapoda</taxon>
        <taxon>Pleocyemata</taxon>
        <taxon>Brachyura</taxon>
        <taxon>Eubrachyura</taxon>
        <taxon>Portunoidea</taxon>
        <taxon>Portunidae</taxon>
        <taxon>Portuninae</taxon>
        <taxon>Portunus</taxon>
    </lineage>
</organism>